<dbReference type="SMART" id="SM00477">
    <property type="entry name" value="NUC"/>
    <property type="match status" value="1"/>
</dbReference>
<protein>
    <submittedName>
        <fullName evidence="4">ENDD1 protein</fullName>
    </submittedName>
</protein>
<feature type="non-terminal residue" evidence="4">
    <location>
        <position position="1"/>
    </location>
</feature>
<evidence type="ECO:0000259" key="3">
    <source>
        <dbReference type="SMART" id="SM00892"/>
    </source>
</evidence>
<dbReference type="AlphaFoldDB" id="A0A7K6ET87"/>
<dbReference type="GO" id="GO:0003676">
    <property type="term" value="F:nucleic acid binding"/>
    <property type="evidence" value="ECO:0007669"/>
    <property type="project" value="InterPro"/>
</dbReference>
<dbReference type="GO" id="GO:0016787">
    <property type="term" value="F:hydrolase activity"/>
    <property type="evidence" value="ECO:0007669"/>
    <property type="project" value="InterPro"/>
</dbReference>
<feature type="chain" id="PRO_5029726124" evidence="1">
    <location>
        <begin position="20"/>
        <end position="273"/>
    </location>
</feature>
<evidence type="ECO:0000259" key="2">
    <source>
        <dbReference type="SMART" id="SM00477"/>
    </source>
</evidence>
<dbReference type="SUPFAM" id="SSF54060">
    <property type="entry name" value="His-Me finger endonucleases"/>
    <property type="match status" value="1"/>
</dbReference>
<dbReference type="InterPro" id="IPR044929">
    <property type="entry name" value="DNA/RNA_non-sp_Endonuclease_sf"/>
</dbReference>
<evidence type="ECO:0000313" key="4">
    <source>
        <dbReference type="EMBL" id="NWV42404.1"/>
    </source>
</evidence>
<dbReference type="InterPro" id="IPR039015">
    <property type="entry name" value="ENDOD1"/>
</dbReference>
<keyword evidence="5" id="KW-1185">Reference proteome</keyword>
<organism evidence="4 5">
    <name type="scientific">Grantiella picta</name>
    <dbReference type="NCBI Taxonomy" id="266360"/>
    <lineage>
        <taxon>Eukaryota</taxon>
        <taxon>Metazoa</taxon>
        <taxon>Chordata</taxon>
        <taxon>Craniata</taxon>
        <taxon>Vertebrata</taxon>
        <taxon>Euteleostomi</taxon>
        <taxon>Archelosauria</taxon>
        <taxon>Archosauria</taxon>
        <taxon>Dinosauria</taxon>
        <taxon>Saurischia</taxon>
        <taxon>Theropoda</taxon>
        <taxon>Coelurosauria</taxon>
        <taxon>Aves</taxon>
        <taxon>Neognathae</taxon>
        <taxon>Neoaves</taxon>
        <taxon>Telluraves</taxon>
        <taxon>Australaves</taxon>
        <taxon>Passeriformes</taxon>
        <taxon>Meliphagoidea</taxon>
        <taxon>Meliphagidae</taxon>
        <taxon>Grantiella</taxon>
    </lineage>
</organism>
<dbReference type="Gene3D" id="3.40.570.10">
    <property type="entry name" value="Extracellular Endonuclease, subunit A"/>
    <property type="match status" value="1"/>
</dbReference>
<feature type="non-terminal residue" evidence="4">
    <location>
        <position position="273"/>
    </location>
</feature>
<proteinExistence type="predicted"/>
<dbReference type="InterPro" id="IPR020821">
    <property type="entry name" value="ENPP1-3/EXOG-like_nuc-like"/>
</dbReference>
<name>A0A7K6ET87_9PASS</name>
<dbReference type="Proteomes" id="UP000575029">
    <property type="component" value="Unassembled WGS sequence"/>
</dbReference>
<dbReference type="InterPro" id="IPR044925">
    <property type="entry name" value="His-Me_finger_sf"/>
</dbReference>
<dbReference type="PANTHER" id="PTHR21472">
    <property type="entry name" value="ENDONUCLEASE DOMAIN-CONTAINING 1 PROTEIN ENDOD1"/>
    <property type="match status" value="1"/>
</dbReference>
<dbReference type="GO" id="GO:0046872">
    <property type="term" value="F:metal ion binding"/>
    <property type="evidence" value="ECO:0007669"/>
    <property type="project" value="InterPro"/>
</dbReference>
<dbReference type="PANTHER" id="PTHR21472:SF26">
    <property type="entry name" value="ENDONUCLEASE DOMAIN CONTAINING 1"/>
    <property type="match status" value="1"/>
</dbReference>
<feature type="domain" description="DNA/RNA non-specific endonuclease/pyrophosphatase/phosphodiesterase" evidence="3">
    <location>
        <begin position="56"/>
        <end position="260"/>
    </location>
</feature>
<gene>
    <name evidence="4" type="primary">Endod1_2</name>
    <name evidence="4" type="ORF">GRAPIC_R09829</name>
</gene>
<evidence type="ECO:0000256" key="1">
    <source>
        <dbReference type="SAM" id="SignalP"/>
    </source>
</evidence>
<keyword evidence="1" id="KW-0732">Signal</keyword>
<feature type="domain" description="ENPP1-3/EXOG-like endonuclease/phosphodiesterase" evidence="2">
    <location>
        <begin position="57"/>
        <end position="265"/>
    </location>
</feature>
<dbReference type="SMART" id="SM00892">
    <property type="entry name" value="Endonuclease_NS"/>
    <property type="match status" value="1"/>
</dbReference>
<evidence type="ECO:0000313" key="5">
    <source>
        <dbReference type="Proteomes" id="UP000575029"/>
    </source>
</evidence>
<comment type="caution">
    <text evidence="4">The sequence shown here is derived from an EMBL/GenBank/DDBJ whole genome shotgun (WGS) entry which is preliminary data.</text>
</comment>
<dbReference type="Pfam" id="PF01223">
    <property type="entry name" value="Endonuclease_NS"/>
    <property type="match status" value="1"/>
</dbReference>
<dbReference type="InterPro" id="IPR001604">
    <property type="entry name" value="Endo_G_ENPP1-like_dom"/>
</dbReference>
<accession>A0A7K6ET87</accession>
<dbReference type="EMBL" id="VZRM01007734">
    <property type="protein sequence ID" value="NWV42404.1"/>
    <property type="molecule type" value="Genomic_DNA"/>
</dbReference>
<sequence>MQWQLMLQVLVSCVWLGHSEVVTSFASCSQFFYQGTTPNNAINPNNPARICQSYNNQHHFATLYDRDARIPVYSAYIYKPGQSQKPQASLIEPQLIDSTYSVDMEKEKDFVAKHPKILEDLKKSQAVFDDYKVLTGMTRGHLNPSGHHNTYGTKLPTFTLTNIVPQDAKFNNDAWKKYEVSTMDKMAKNCKTTYVITGAVPRKTQSPKERVNIPSHIWSAACCPAEKKAWGVVADNNSQSKVTVRTLEDVENILTNLYGKGKVSLFHSDCPLK</sequence>
<reference evidence="4 5" key="1">
    <citation type="submission" date="2019-09" db="EMBL/GenBank/DDBJ databases">
        <title>Bird 10,000 Genomes (B10K) Project - Family phase.</title>
        <authorList>
            <person name="Zhang G."/>
        </authorList>
    </citation>
    <scope>NUCLEOTIDE SEQUENCE [LARGE SCALE GENOMIC DNA]</scope>
    <source>
        <strain evidence="4">B10K-DU-029-50</strain>
        <tissue evidence="4">Heart</tissue>
    </source>
</reference>
<feature type="signal peptide" evidence="1">
    <location>
        <begin position="1"/>
        <end position="19"/>
    </location>
</feature>